<organism evidence="6">
    <name type="scientific">marine sediment metagenome</name>
    <dbReference type="NCBI Taxonomy" id="412755"/>
    <lineage>
        <taxon>unclassified sequences</taxon>
        <taxon>metagenomes</taxon>
        <taxon>ecological metagenomes</taxon>
    </lineage>
</organism>
<evidence type="ECO:0000256" key="2">
    <source>
        <dbReference type="ARBA" id="ARBA00022692"/>
    </source>
</evidence>
<keyword evidence="4" id="KW-0472">Membrane</keyword>
<dbReference type="Pfam" id="PF01094">
    <property type="entry name" value="ANF_receptor"/>
    <property type="match status" value="1"/>
</dbReference>
<sequence>MENTNYTMVAIAAVIALLVGAGVGYSMAPESEGTTLEVNVNPLQGKTILIGNIASSTAGLETTVPLFEEIIAADINDYFSKMNYDVSVEFLTDTADGQAAIHLEKVQSFKAMDVTLFIGGGWSSQAQAALSYVNDNDMLMISSSSTSPLLAIANDRLFRTCPTDYVQGPAISNMWKSWGVDAILIFQRGDSWADGIYNVLLPELEIVDIAVIERVRYAAEVTEFSSYLATMDRLLGEAIAEYGEDRVGIQTISFDEQVVMMSQTGDYPNIRAVIFMGTESSGRSQRMIDDAAGLQNAGGGFSSLMTPAKSWKWISLDERFFDLVAQPASFYT</sequence>
<dbReference type="SUPFAM" id="SSF53822">
    <property type="entry name" value="Periplasmic binding protein-like I"/>
    <property type="match status" value="1"/>
</dbReference>
<dbReference type="InterPro" id="IPR028082">
    <property type="entry name" value="Peripla_BP_I"/>
</dbReference>
<dbReference type="GO" id="GO:0016020">
    <property type="term" value="C:membrane"/>
    <property type="evidence" value="ECO:0007669"/>
    <property type="project" value="UniProtKB-SubCell"/>
</dbReference>
<comment type="subcellular location">
    <subcellularLocation>
        <location evidence="1">Membrane</location>
    </subcellularLocation>
</comment>
<feature type="domain" description="Receptor ligand binding region" evidence="5">
    <location>
        <begin position="84"/>
        <end position="199"/>
    </location>
</feature>
<evidence type="ECO:0000256" key="4">
    <source>
        <dbReference type="ARBA" id="ARBA00023136"/>
    </source>
</evidence>
<gene>
    <name evidence="6" type="ORF">LCGC14_2770120</name>
</gene>
<keyword evidence="2" id="KW-0812">Transmembrane</keyword>
<dbReference type="AlphaFoldDB" id="A0A0F8ZI76"/>
<evidence type="ECO:0000313" key="6">
    <source>
        <dbReference type="EMBL" id="KKK85755.1"/>
    </source>
</evidence>
<dbReference type="Gene3D" id="3.40.50.2300">
    <property type="match status" value="1"/>
</dbReference>
<dbReference type="EMBL" id="LAZR01051160">
    <property type="protein sequence ID" value="KKK85755.1"/>
    <property type="molecule type" value="Genomic_DNA"/>
</dbReference>
<feature type="non-terminal residue" evidence="6">
    <location>
        <position position="332"/>
    </location>
</feature>
<name>A0A0F8ZI76_9ZZZZ</name>
<keyword evidence="3" id="KW-1133">Transmembrane helix</keyword>
<evidence type="ECO:0000259" key="5">
    <source>
        <dbReference type="Pfam" id="PF01094"/>
    </source>
</evidence>
<accession>A0A0F8ZI76</accession>
<dbReference type="InterPro" id="IPR001828">
    <property type="entry name" value="ANF_lig-bd_rcpt"/>
</dbReference>
<proteinExistence type="predicted"/>
<evidence type="ECO:0000256" key="1">
    <source>
        <dbReference type="ARBA" id="ARBA00004370"/>
    </source>
</evidence>
<dbReference type="InterPro" id="IPR051010">
    <property type="entry name" value="BCAA_transport"/>
</dbReference>
<dbReference type="PANTHER" id="PTHR30483">
    <property type="entry name" value="LEUCINE-SPECIFIC-BINDING PROTEIN"/>
    <property type="match status" value="1"/>
</dbReference>
<reference evidence="6" key="1">
    <citation type="journal article" date="2015" name="Nature">
        <title>Complex archaea that bridge the gap between prokaryotes and eukaryotes.</title>
        <authorList>
            <person name="Spang A."/>
            <person name="Saw J.H."/>
            <person name="Jorgensen S.L."/>
            <person name="Zaremba-Niedzwiedzka K."/>
            <person name="Martijn J."/>
            <person name="Lind A.E."/>
            <person name="van Eijk R."/>
            <person name="Schleper C."/>
            <person name="Guy L."/>
            <person name="Ettema T.J."/>
        </authorList>
    </citation>
    <scope>NUCLEOTIDE SEQUENCE</scope>
</reference>
<evidence type="ECO:0000256" key="3">
    <source>
        <dbReference type="ARBA" id="ARBA00022989"/>
    </source>
</evidence>
<comment type="caution">
    <text evidence="6">The sequence shown here is derived from an EMBL/GenBank/DDBJ whole genome shotgun (WGS) entry which is preliminary data.</text>
</comment>
<dbReference type="PANTHER" id="PTHR30483:SF40">
    <property type="entry name" value="HISTIDINE KINASE"/>
    <property type="match status" value="1"/>
</dbReference>
<protein>
    <recommendedName>
        <fullName evidence="5">Receptor ligand binding region domain-containing protein</fullName>
    </recommendedName>
</protein>